<protein>
    <submittedName>
        <fullName evidence="11">Formate hydrogenlyase subunit 3/multisubunit Na+/H+ antiporter MnhD subunit</fullName>
    </submittedName>
</protein>
<dbReference type="GO" id="GO:0016491">
    <property type="term" value="F:oxidoreductase activity"/>
    <property type="evidence" value="ECO:0007669"/>
    <property type="project" value="UniProtKB-KW"/>
</dbReference>
<dbReference type="GO" id="GO:0005886">
    <property type="term" value="C:plasma membrane"/>
    <property type="evidence" value="ECO:0007669"/>
    <property type="project" value="UniProtKB-SubCell"/>
</dbReference>
<comment type="caution">
    <text evidence="11">The sequence shown here is derived from an EMBL/GenBank/DDBJ whole genome shotgun (WGS) entry which is preliminary data.</text>
</comment>
<feature type="transmembrane region" description="Helical" evidence="8">
    <location>
        <begin position="6"/>
        <end position="29"/>
    </location>
</feature>
<dbReference type="AlphaFoldDB" id="A0A4R1NHE7"/>
<keyword evidence="2" id="KW-1003">Cell membrane</keyword>
<feature type="transmembrane region" description="Helical" evidence="8">
    <location>
        <begin position="318"/>
        <end position="335"/>
    </location>
</feature>
<keyword evidence="11" id="KW-0456">Lyase</keyword>
<feature type="transmembrane region" description="Helical" evidence="8">
    <location>
        <begin position="969"/>
        <end position="990"/>
    </location>
</feature>
<feature type="transmembrane region" description="Helical" evidence="8">
    <location>
        <begin position="765"/>
        <end position="785"/>
    </location>
</feature>
<feature type="domain" description="NADH-Ubiquinone oxidoreductase (complex I) chain 5 N-terminal" evidence="10">
    <location>
        <begin position="761"/>
        <end position="798"/>
    </location>
</feature>
<dbReference type="EMBL" id="SJOI01000001">
    <property type="protein sequence ID" value="TCL03560.1"/>
    <property type="molecule type" value="Genomic_DNA"/>
</dbReference>
<feature type="transmembrane region" description="Helical" evidence="8">
    <location>
        <begin position="820"/>
        <end position="837"/>
    </location>
</feature>
<accession>A0A4R1NHE7</accession>
<feature type="transmembrane region" description="Helical" evidence="8">
    <location>
        <begin position="60"/>
        <end position="85"/>
    </location>
</feature>
<evidence type="ECO:0000256" key="4">
    <source>
        <dbReference type="ARBA" id="ARBA00022989"/>
    </source>
</evidence>
<evidence type="ECO:0000256" key="1">
    <source>
        <dbReference type="ARBA" id="ARBA00004651"/>
    </source>
</evidence>
<feature type="transmembrane region" description="Helical" evidence="8">
    <location>
        <begin position="459"/>
        <end position="478"/>
    </location>
</feature>
<feature type="transmembrane region" description="Helical" evidence="8">
    <location>
        <begin position="621"/>
        <end position="641"/>
    </location>
</feature>
<feature type="transmembrane region" description="Helical" evidence="8">
    <location>
        <begin position="662"/>
        <end position="681"/>
    </location>
</feature>
<keyword evidence="4 8" id="KW-1133">Transmembrane helix</keyword>
<keyword evidence="6 8" id="KW-0472">Membrane</keyword>
<gene>
    <name evidence="11" type="ORF">EZJ58_1635</name>
</gene>
<feature type="transmembrane region" description="Helical" evidence="8">
    <location>
        <begin position="1144"/>
        <end position="1169"/>
    </location>
</feature>
<feature type="transmembrane region" description="Helical" evidence="8">
    <location>
        <begin position="484"/>
        <end position="506"/>
    </location>
</feature>
<keyword evidence="12" id="KW-1185">Reference proteome</keyword>
<feature type="transmembrane region" description="Helical" evidence="8">
    <location>
        <begin position="408"/>
        <end position="426"/>
    </location>
</feature>
<keyword evidence="3 7" id="KW-0812">Transmembrane</keyword>
<feature type="transmembrane region" description="Helical" evidence="8">
    <location>
        <begin position="1197"/>
        <end position="1217"/>
    </location>
</feature>
<dbReference type="Proteomes" id="UP000294555">
    <property type="component" value="Unassembled WGS sequence"/>
</dbReference>
<evidence type="ECO:0000256" key="3">
    <source>
        <dbReference type="ARBA" id="ARBA00022692"/>
    </source>
</evidence>
<dbReference type="Pfam" id="PF00662">
    <property type="entry name" value="Proton_antipo_N"/>
    <property type="match status" value="1"/>
</dbReference>
<feature type="transmembrane region" description="Helical" evidence="8">
    <location>
        <begin position="105"/>
        <end position="123"/>
    </location>
</feature>
<evidence type="ECO:0000259" key="10">
    <source>
        <dbReference type="Pfam" id="PF00662"/>
    </source>
</evidence>
<dbReference type="RefSeq" id="WP_132922416.1">
    <property type="nucleotide sequence ID" value="NZ_SJOI01000001.1"/>
</dbReference>
<feature type="transmembrane region" description="Helical" evidence="8">
    <location>
        <begin position="36"/>
        <end position="54"/>
    </location>
</feature>
<feature type="transmembrane region" description="Helical" evidence="8">
    <location>
        <begin position="930"/>
        <end position="957"/>
    </location>
</feature>
<evidence type="ECO:0000313" key="11">
    <source>
        <dbReference type="EMBL" id="TCL03560.1"/>
    </source>
</evidence>
<feature type="transmembrane region" description="Helical" evidence="8">
    <location>
        <begin position="797"/>
        <end position="814"/>
    </location>
</feature>
<evidence type="ECO:0000259" key="9">
    <source>
        <dbReference type="Pfam" id="PF00361"/>
    </source>
</evidence>
<dbReference type="GO" id="GO:0016829">
    <property type="term" value="F:lyase activity"/>
    <property type="evidence" value="ECO:0007669"/>
    <property type="project" value="UniProtKB-KW"/>
</dbReference>
<feature type="transmembrane region" description="Helical" evidence="8">
    <location>
        <begin position="849"/>
        <end position="870"/>
    </location>
</feature>
<dbReference type="PRINTS" id="PR01434">
    <property type="entry name" value="NADHDHGNASE5"/>
</dbReference>
<feature type="transmembrane region" description="Helical" evidence="8">
    <location>
        <begin position="740"/>
        <end position="759"/>
    </location>
</feature>
<dbReference type="PANTHER" id="PTHR42682:SF4">
    <property type="entry name" value="NADH-UBIQUINONE_PLASTOQUINONE"/>
    <property type="match status" value="1"/>
</dbReference>
<feature type="transmembrane region" description="Helical" evidence="8">
    <location>
        <begin position="193"/>
        <end position="215"/>
    </location>
</feature>
<feature type="domain" description="NADH:quinone oxidoreductase/Mrp antiporter transmembrane" evidence="9">
    <location>
        <begin position="335"/>
        <end position="635"/>
    </location>
</feature>
<feature type="transmembrane region" description="Helical" evidence="8">
    <location>
        <begin position="583"/>
        <end position="601"/>
    </location>
</feature>
<dbReference type="InterPro" id="IPR001750">
    <property type="entry name" value="ND/Mrp_TM"/>
</dbReference>
<feature type="transmembrane region" description="Helical" evidence="8">
    <location>
        <begin position="553"/>
        <end position="571"/>
    </location>
</feature>
<feature type="domain" description="NADH:quinone oxidoreductase/Mrp antiporter transmembrane" evidence="9">
    <location>
        <begin position="15"/>
        <end position="153"/>
    </location>
</feature>
<feature type="transmembrane region" description="Helical" evidence="8">
    <location>
        <begin position="266"/>
        <end position="283"/>
    </location>
</feature>
<evidence type="ECO:0000313" key="12">
    <source>
        <dbReference type="Proteomes" id="UP000294555"/>
    </source>
</evidence>
<feature type="transmembrane region" description="Helical" evidence="8">
    <location>
        <begin position="371"/>
        <end position="388"/>
    </location>
</feature>
<feature type="transmembrane region" description="Helical" evidence="8">
    <location>
        <begin position="1066"/>
        <end position="1084"/>
    </location>
</feature>
<evidence type="ECO:0000256" key="5">
    <source>
        <dbReference type="ARBA" id="ARBA00023002"/>
    </source>
</evidence>
<dbReference type="PANTHER" id="PTHR42682">
    <property type="entry name" value="HYDROGENASE-4 COMPONENT F"/>
    <property type="match status" value="1"/>
</dbReference>
<dbReference type="OrthoDB" id="9768329at2"/>
<feature type="transmembrane region" description="Helical" evidence="8">
    <location>
        <begin position="518"/>
        <end position="541"/>
    </location>
</feature>
<evidence type="ECO:0000256" key="6">
    <source>
        <dbReference type="ARBA" id="ARBA00023136"/>
    </source>
</evidence>
<feature type="transmembrane region" description="Helical" evidence="8">
    <location>
        <begin position="997"/>
        <end position="1017"/>
    </location>
</feature>
<evidence type="ECO:0000256" key="7">
    <source>
        <dbReference type="RuleBase" id="RU000320"/>
    </source>
</evidence>
<feature type="transmembrane region" description="Helical" evidence="8">
    <location>
        <begin position="143"/>
        <end position="163"/>
    </location>
</feature>
<comment type="subcellular location">
    <subcellularLocation>
        <location evidence="1">Cell membrane</location>
        <topology evidence="1">Multi-pass membrane protein</topology>
    </subcellularLocation>
    <subcellularLocation>
        <location evidence="7">Membrane</location>
        <topology evidence="7">Multi-pass membrane protein</topology>
    </subcellularLocation>
</comment>
<feature type="transmembrane region" description="Helical" evidence="8">
    <location>
        <begin position="713"/>
        <end position="733"/>
    </location>
</feature>
<feature type="transmembrane region" description="Helical" evidence="8">
    <location>
        <begin position="289"/>
        <end position="306"/>
    </location>
</feature>
<dbReference type="InterPro" id="IPR001516">
    <property type="entry name" value="Proton_antipo_N"/>
</dbReference>
<feature type="transmembrane region" description="Helical" evidence="8">
    <location>
        <begin position="235"/>
        <end position="254"/>
    </location>
</feature>
<feature type="domain" description="NADH:quinone oxidoreductase/Mrp antiporter transmembrane" evidence="9">
    <location>
        <begin position="814"/>
        <end position="1116"/>
    </location>
</feature>
<feature type="transmembrane region" description="Helical" evidence="8">
    <location>
        <begin position="1104"/>
        <end position="1124"/>
    </location>
</feature>
<feature type="transmembrane region" description="Helical" evidence="8">
    <location>
        <begin position="890"/>
        <end position="909"/>
    </location>
</feature>
<dbReference type="InterPro" id="IPR052175">
    <property type="entry name" value="ComplexI-like_HydComp"/>
</dbReference>
<evidence type="ECO:0000256" key="2">
    <source>
        <dbReference type="ARBA" id="ARBA00022475"/>
    </source>
</evidence>
<reference evidence="11 12" key="1">
    <citation type="submission" date="2019-02" db="EMBL/GenBank/DDBJ databases">
        <title>Investigation of anaerobic lignin degradation for improved lignocellulosic biofuels.</title>
        <authorList>
            <person name="Deangelis K."/>
        </authorList>
    </citation>
    <scope>NUCLEOTIDE SEQUENCE [LARGE SCALE GENOMIC DNA]</scope>
    <source>
        <strain evidence="11 12">159R</strain>
    </source>
</reference>
<name>A0A4R1NHE7_9GAMM</name>
<keyword evidence="5" id="KW-0560">Oxidoreductase</keyword>
<dbReference type="Pfam" id="PF00361">
    <property type="entry name" value="Proton_antipo_M"/>
    <property type="match status" value="3"/>
</dbReference>
<sequence>MGVSLFSIPLLAWGGTFLLLAGEIMALLHIRNLVKLLLFSTIAEIGFVLLGFGLDNQSGITGALMHLGFQVTMRLLVFVSAGYLIKRTGSSSLDDLAGSGSRMPLASLLFGFGLFSVMGLSPFKGSFSKFLILYGAMEQGEWWLAAIATLATVVAAVYYIIVIQRICLEPAKSVPAAGAHQQNGLSSIPFTPIWLLMYLLTAITIYMSLVPGPFLHLAERFASPSVKGEVPVFEAPWRFLVLFPYIGGFVLFALGRINALLRDRAALIISAATLYFAWQAGGIDSISRLFTLIFAALIFVAVIYSQGYMRNNGHANRYYFFLFLMAGSLLGVVTADDFGNFYMFWELMTWSSYFLVTHEQTPEAFKAGRKYFLMCTTGAYVMHFGILLCHQRFGSFDMSVVAAHASQLTPGFAAVIGLCFLAGLGVKAGLYPMHSWLPDAHPVAPSSVSALMSGILTKAGVYGIIKVLFVILGTDIVARVLPWISFSSLGLTVSVLGALTVIYGEVMAFREQNLKRILAFSTLAQVGEILTMVGLATYLSFAGALLHVLNHAIFKNLLFLAAGGIIAKAGGKRLSDVAGLGRVMPFTALCFAVGALAVMGLPPFSGFFSKFLMIYAAAQSGHLTIAVLFLAGSILAAMYYLRILRVLFFSPYNGTVTTDAPLSMRIAMGLLAVLVILGGLFPDFGLEHLVRPAVDQIALRQGLAIIPLPHLNLAWTPAALIAVCGALLTFIAGKSGKVNAGAVAVAVMAVALGAVLMNAGRYDLLSYWFAALIAGVGLLNMLYAVGYMAHGHHRHRFFFFFVFMIGGLLGLAASKDLFNFFAFWEIMSSWTLYFVIIHDETDEALTEGFKYFIFNFVGATCMFLGVAMLTARAGAFDFTALALAARTMSLPWFGGALLLMLLGLLMKAAQLPWRIDYQMHPPTAPTPVSGYISAVLLKSGVYGVIKLFTLGGAGLLFARLGTAGGMSDVMYGIAIIAAVTLLYAGAMAVIQNGIKRLLIYSTVSQLGYILLGFALGSPLGVAGGLMHLVNHMMLKDTLFLGAGCIMAQIHVDSLDQLGGLGRKMPITFGLFLFAGLSLSGIPPLNGFSSKWLIYQAAFQSGHYVLGLAAMMSSLFTLAAVLKFAHAAFMGQPREALGNVREAPLSMLLPMSLLTAGCVAVGLFPGLLLVPVSRVMSELSLGQLAVTWTGGLPGIDGWQPLTLSILMAGIALAGWLFYRLSNRQSVSIHLHQGGVTDLLPSQAHVPASGLYQAPERFIRLALRPKDKE</sequence>
<evidence type="ECO:0000256" key="8">
    <source>
        <dbReference type="SAM" id="Phobius"/>
    </source>
</evidence>
<proteinExistence type="predicted"/>
<organism evidence="11 12">
    <name type="scientific">Sodalis ligni</name>
    <dbReference type="NCBI Taxonomy" id="2697027"/>
    <lineage>
        <taxon>Bacteria</taxon>
        <taxon>Pseudomonadati</taxon>
        <taxon>Pseudomonadota</taxon>
        <taxon>Gammaproteobacteria</taxon>
        <taxon>Enterobacterales</taxon>
        <taxon>Bruguierivoracaceae</taxon>
        <taxon>Sodalis</taxon>
    </lineage>
</organism>